<dbReference type="SMART" id="SM00417">
    <property type="entry name" value="H4"/>
    <property type="match status" value="1"/>
</dbReference>
<dbReference type="SUPFAM" id="SSF47113">
    <property type="entry name" value="Histone-fold"/>
    <property type="match status" value="1"/>
</dbReference>
<evidence type="ECO:0000256" key="5">
    <source>
        <dbReference type="ARBA" id="ARBA00023125"/>
    </source>
</evidence>
<dbReference type="GO" id="GO:0046982">
    <property type="term" value="F:protein heterodimerization activity"/>
    <property type="evidence" value="ECO:0007669"/>
    <property type="project" value="InterPro"/>
</dbReference>
<dbReference type="Proteomes" id="UP001234989">
    <property type="component" value="Chromosome 4"/>
</dbReference>
<gene>
    <name evidence="9" type="ORF">MTR67_019568</name>
</gene>
<dbReference type="GO" id="GO:0005634">
    <property type="term" value="C:nucleus"/>
    <property type="evidence" value="ECO:0007669"/>
    <property type="project" value="UniProtKB-SubCell"/>
</dbReference>
<dbReference type="EMBL" id="CP133615">
    <property type="protein sequence ID" value="WMV26183.1"/>
    <property type="molecule type" value="Genomic_DNA"/>
</dbReference>
<reference evidence="9" key="1">
    <citation type="submission" date="2023-08" db="EMBL/GenBank/DDBJ databases">
        <title>A de novo genome assembly of Solanum verrucosum Schlechtendal, a Mexican diploid species geographically isolated from the other diploid A-genome species in potato relatives.</title>
        <authorList>
            <person name="Hosaka K."/>
        </authorList>
    </citation>
    <scope>NUCLEOTIDE SEQUENCE</scope>
    <source>
        <tissue evidence="9">Young leaves</tissue>
    </source>
</reference>
<dbReference type="PANTHER" id="PTHR33116:SF85">
    <property type="entry name" value="REVERSE TRANSCRIPTASE ZINC-BINDING DOMAIN-CONTAINING PROTEIN"/>
    <property type="match status" value="1"/>
</dbReference>
<dbReference type="CDD" id="cd22912">
    <property type="entry name" value="HFD_H4"/>
    <property type="match status" value="1"/>
</dbReference>
<evidence type="ECO:0000256" key="1">
    <source>
        <dbReference type="ARBA" id="ARBA00004123"/>
    </source>
</evidence>
<dbReference type="InterPro" id="IPR009072">
    <property type="entry name" value="Histone-fold"/>
</dbReference>
<evidence type="ECO:0000313" key="10">
    <source>
        <dbReference type="Proteomes" id="UP001234989"/>
    </source>
</evidence>
<name>A0AAF0TUX4_SOLVR</name>
<evidence type="ECO:0000256" key="2">
    <source>
        <dbReference type="ARBA" id="ARBA00004286"/>
    </source>
</evidence>
<dbReference type="GO" id="GO:0003677">
    <property type="term" value="F:DNA binding"/>
    <property type="evidence" value="ECO:0007669"/>
    <property type="project" value="UniProtKB-KW"/>
</dbReference>
<keyword evidence="4 8" id="KW-0158">Chromosome</keyword>
<evidence type="ECO:0000256" key="8">
    <source>
        <dbReference type="RuleBase" id="RU000528"/>
    </source>
</evidence>
<keyword evidence="5 8" id="KW-0238">DNA-binding</keyword>
<evidence type="ECO:0000256" key="7">
    <source>
        <dbReference type="ARBA" id="ARBA00023269"/>
    </source>
</evidence>
<accession>A0AAF0TUX4</accession>
<dbReference type="PANTHER" id="PTHR33116">
    <property type="entry name" value="REVERSE TRANSCRIPTASE ZINC-BINDING DOMAIN-CONTAINING PROTEIN-RELATED-RELATED"/>
    <property type="match status" value="1"/>
</dbReference>
<comment type="subunit">
    <text evidence="8">The nucleosome is a histone octamer containing two molecules each of H2A, H2B, H3 and H4 assembled in one H3-H4 heterotetramer and two H2A-H2B heterodimers. The octamer wraps approximately 147 bp of DNA.</text>
</comment>
<keyword evidence="7 8" id="KW-0544">Nucleosome core</keyword>
<organism evidence="9 10">
    <name type="scientific">Solanum verrucosum</name>
    <dbReference type="NCBI Taxonomy" id="315347"/>
    <lineage>
        <taxon>Eukaryota</taxon>
        <taxon>Viridiplantae</taxon>
        <taxon>Streptophyta</taxon>
        <taxon>Embryophyta</taxon>
        <taxon>Tracheophyta</taxon>
        <taxon>Spermatophyta</taxon>
        <taxon>Magnoliopsida</taxon>
        <taxon>eudicotyledons</taxon>
        <taxon>Gunneridae</taxon>
        <taxon>Pentapetalae</taxon>
        <taxon>asterids</taxon>
        <taxon>lamiids</taxon>
        <taxon>Solanales</taxon>
        <taxon>Solanaceae</taxon>
        <taxon>Solanoideae</taxon>
        <taxon>Solaneae</taxon>
        <taxon>Solanum</taxon>
    </lineage>
</organism>
<comment type="similarity">
    <text evidence="3 8">Belongs to the histone H4 family.</text>
</comment>
<sequence length="328" mass="37838">MSGCGKRGKGLGNGGAKLFTVRLIYEETRGVLKIFLENLIPDAVTYTEHTRRKTVSALEVEYALKRQGRTLVHISAIVVVPVLFCLKVNWGKSSLYPIKDVTNIQSLADILGYGVGKLPTTYLGLPLGNTHKDLKIWDNIVERTEKRLARWKAQYISFGGRHILINSVLDSLPTYVMSLFTIPAKVVKKLDKLRRDFLWHGCKENKGYNLVKWATVLHRKDKGGLGIRDLRKHNNSLLMKWLWRYTEERQALWKDLIKCKYGEDGFWCSNISTDAYGAGVWRAIRNLWPKLEANLHIKVGDGRRTRFWWDVWIKQTPLKDLFPDLFIL</sequence>
<protein>
    <recommendedName>
        <fullName evidence="8">Histone H4</fullName>
    </recommendedName>
</protein>
<comment type="subcellular location">
    <subcellularLocation>
        <location evidence="2">Chromosome</location>
    </subcellularLocation>
    <subcellularLocation>
        <location evidence="1">Nucleus</location>
    </subcellularLocation>
</comment>
<keyword evidence="6 8" id="KW-0539">Nucleus</keyword>
<evidence type="ECO:0000256" key="3">
    <source>
        <dbReference type="ARBA" id="ARBA00006564"/>
    </source>
</evidence>
<dbReference type="InterPro" id="IPR001951">
    <property type="entry name" value="Histone_H4"/>
</dbReference>
<proteinExistence type="inferred from homology"/>
<keyword evidence="10" id="KW-1185">Reference proteome</keyword>
<dbReference type="Gene3D" id="1.10.20.10">
    <property type="entry name" value="Histone, subunit A"/>
    <property type="match status" value="1"/>
</dbReference>
<dbReference type="PRINTS" id="PR00623">
    <property type="entry name" value="HISTONEH4"/>
</dbReference>
<evidence type="ECO:0000313" key="9">
    <source>
        <dbReference type="EMBL" id="WMV26183.1"/>
    </source>
</evidence>
<comment type="function">
    <text evidence="8">Core component of nucleosome. Nucleosomes wrap and compact DNA into chromatin, limiting DNA accessibility to the cellular machineries which require DNA as a template. Histones thereby play a central role in transcription regulation, DNA repair, DNA replication and chromosomal stability. DNA accessibility is regulated via a complex set of post-translational modifications of histones, also called histone code, and nucleosome remodeling.</text>
</comment>
<dbReference type="AlphaFoldDB" id="A0AAF0TUX4"/>
<dbReference type="GO" id="GO:0000786">
    <property type="term" value="C:nucleosome"/>
    <property type="evidence" value="ECO:0007669"/>
    <property type="project" value="UniProtKB-KW"/>
</dbReference>
<evidence type="ECO:0000256" key="4">
    <source>
        <dbReference type="ARBA" id="ARBA00022454"/>
    </source>
</evidence>
<evidence type="ECO:0000256" key="6">
    <source>
        <dbReference type="ARBA" id="ARBA00023242"/>
    </source>
</evidence>
<dbReference type="GO" id="GO:0030527">
    <property type="term" value="F:structural constituent of chromatin"/>
    <property type="evidence" value="ECO:0007669"/>
    <property type="project" value="InterPro"/>
</dbReference>